<feature type="domain" description="Nudix hydrolase" evidence="1">
    <location>
        <begin position="17"/>
        <end position="173"/>
    </location>
</feature>
<dbReference type="Pfam" id="PF00293">
    <property type="entry name" value="NUDIX"/>
    <property type="match status" value="1"/>
</dbReference>
<comment type="caution">
    <text evidence="2">The sequence shown here is derived from an EMBL/GenBank/DDBJ whole genome shotgun (WGS) entry which is preliminary data.</text>
</comment>
<accession>A0A429VBI4</accession>
<protein>
    <submittedName>
        <fullName evidence="2">NUDIX hydrolase</fullName>
    </submittedName>
</protein>
<dbReference type="InterPro" id="IPR054105">
    <property type="entry name" value="WHD_NrtR"/>
</dbReference>
<dbReference type="EMBL" id="RWJF01000001">
    <property type="protein sequence ID" value="RST31340.1"/>
    <property type="molecule type" value="Genomic_DNA"/>
</dbReference>
<dbReference type="AlphaFoldDB" id="A0A429VBI4"/>
<reference evidence="2 3" key="1">
    <citation type="submission" date="2018-12" db="EMBL/GenBank/DDBJ databases">
        <title>Sphingomonas sp. HMF7854 Genome sequencing and assembly.</title>
        <authorList>
            <person name="Cha I."/>
            <person name="Kang H."/>
            <person name="Kim H."/>
            <person name="Kang J."/>
            <person name="Joh K."/>
        </authorList>
    </citation>
    <scope>NUCLEOTIDE SEQUENCE [LARGE SCALE GENOMIC DNA]</scope>
    <source>
        <strain evidence="2 3">HMF7854</strain>
    </source>
</reference>
<organism evidence="2 3">
    <name type="scientific">Sphingomonas ginkgonis</name>
    <dbReference type="NCBI Taxonomy" id="2315330"/>
    <lineage>
        <taxon>Bacteria</taxon>
        <taxon>Pseudomonadati</taxon>
        <taxon>Pseudomonadota</taxon>
        <taxon>Alphaproteobacteria</taxon>
        <taxon>Sphingomonadales</taxon>
        <taxon>Sphingomonadaceae</taxon>
        <taxon>Sphingomonas</taxon>
    </lineage>
</organism>
<evidence type="ECO:0000313" key="2">
    <source>
        <dbReference type="EMBL" id="RST31340.1"/>
    </source>
</evidence>
<dbReference type="InterPro" id="IPR036390">
    <property type="entry name" value="WH_DNA-bd_sf"/>
</dbReference>
<dbReference type="GO" id="GO:0016787">
    <property type="term" value="F:hydrolase activity"/>
    <property type="evidence" value="ECO:0007669"/>
    <property type="project" value="UniProtKB-KW"/>
</dbReference>
<gene>
    <name evidence="2" type="ORF">HMF7854_11185</name>
</gene>
<dbReference type="PANTHER" id="PTHR43736:SF4">
    <property type="entry name" value="SLR1690 PROTEIN"/>
    <property type="match status" value="1"/>
</dbReference>
<dbReference type="CDD" id="cd18873">
    <property type="entry name" value="NUDIX_NadM_like"/>
    <property type="match status" value="1"/>
</dbReference>
<evidence type="ECO:0000259" key="1">
    <source>
        <dbReference type="PROSITE" id="PS51462"/>
    </source>
</evidence>
<dbReference type="Pfam" id="PF21906">
    <property type="entry name" value="WHD_NrtR"/>
    <property type="match status" value="1"/>
</dbReference>
<dbReference type="InterPro" id="IPR000086">
    <property type="entry name" value="NUDIX_hydrolase_dom"/>
</dbReference>
<dbReference type="Gene3D" id="1.10.10.10">
    <property type="entry name" value="Winged helix-like DNA-binding domain superfamily/Winged helix DNA-binding domain"/>
    <property type="match status" value="1"/>
</dbReference>
<evidence type="ECO:0000313" key="3">
    <source>
        <dbReference type="Proteomes" id="UP000274661"/>
    </source>
</evidence>
<keyword evidence="2" id="KW-0378">Hydrolase</keyword>
<dbReference type="PROSITE" id="PS51462">
    <property type="entry name" value="NUDIX"/>
    <property type="match status" value="1"/>
</dbReference>
<dbReference type="InterPro" id="IPR036388">
    <property type="entry name" value="WH-like_DNA-bd_sf"/>
</dbReference>
<dbReference type="InterPro" id="IPR015797">
    <property type="entry name" value="NUDIX_hydrolase-like_dom_sf"/>
</dbReference>
<keyword evidence="3" id="KW-1185">Reference proteome</keyword>
<proteinExistence type="predicted"/>
<sequence>MTDAEFLESYDPADYPPMAVAVDLVLFTVAEGRLQVLLVRRAAQPARGQFALPGTFVRLRESLDQAAARGFREKAGLSGSVRQFAAFGSLDRDPRMRVVSIGYMALSPRRSVPLSTDRRLVPVVRGVAQDEHGPLTLPFDHAEIIRSAFLHLRADLDHSLWSFGLLEQAFSLRELQEVHEAIREQPLNKPAFRKRLLQSGKLIPTGGSEQGNRFRPAQLYSVNQDWRDEER</sequence>
<dbReference type="OrthoDB" id="9761969at2"/>
<dbReference type="Gene3D" id="3.90.79.10">
    <property type="entry name" value="Nucleoside Triphosphate Pyrophosphohydrolase"/>
    <property type="match status" value="1"/>
</dbReference>
<dbReference type="SUPFAM" id="SSF46785">
    <property type="entry name" value="Winged helix' DNA-binding domain"/>
    <property type="match status" value="1"/>
</dbReference>
<dbReference type="SUPFAM" id="SSF55811">
    <property type="entry name" value="Nudix"/>
    <property type="match status" value="1"/>
</dbReference>
<dbReference type="PANTHER" id="PTHR43736">
    <property type="entry name" value="ADP-RIBOSE PYROPHOSPHATASE"/>
    <property type="match status" value="1"/>
</dbReference>
<name>A0A429VBI4_9SPHN</name>
<dbReference type="Proteomes" id="UP000274661">
    <property type="component" value="Unassembled WGS sequence"/>
</dbReference>